<evidence type="ECO:0000256" key="11">
    <source>
        <dbReference type="ARBA" id="ARBA00022963"/>
    </source>
</evidence>
<sequence>MNTTRLLLCTGALLAASAQSAAQSAAQTVPQNALACTQIGDPAARLACYDRTLGTQLPPAQALPDTAEAKPVIDLEKSLEQSQEQRSPQIVLTAPPAAPTQPEAYTPLSLAYDLDVNHESGILSVRAHRPMYLLPGWYNSSPNRNPSSPEHTSAIKEQQNQNHVEAKMQISFKTKLLQDLFGTNADLWFGYTQVSHWQVYQGSMSSPFRNTDYEPEIFLTQPVKAALPGGGSLRMLGVGAVHQSNGQSDPISRSWNRLYAMAGMEWGKLTVIPRLWWRLPEKSGNDDNSDINRYMGYGDLQLNYRLDNRHTVGALARYNPASGKGGLQLDYTFPIAGRLKGYVQGFHGYGESLLDYNHKHNSIGIGVMLNDWDGL</sequence>
<dbReference type="Pfam" id="PF02253">
    <property type="entry name" value="PLA1"/>
    <property type="match status" value="1"/>
</dbReference>
<evidence type="ECO:0000313" key="17">
    <source>
        <dbReference type="Proteomes" id="UP000768471"/>
    </source>
</evidence>
<keyword evidence="11 15" id="KW-0442">Lipid degradation</keyword>
<reference evidence="16 17" key="1">
    <citation type="submission" date="2020-09" db="EMBL/GenBank/DDBJ databases">
        <title>Eikenella S3660 sp. nov., isolated from a throat swab.</title>
        <authorList>
            <person name="Buhl M."/>
        </authorList>
    </citation>
    <scope>NUCLEOTIDE SEQUENCE [LARGE SCALE GENOMIC DNA]</scope>
    <source>
        <strain evidence="16 17">S3360</strain>
    </source>
</reference>
<keyword evidence="5" id="KW-1134">Transmembrane beta strand</keyword>
<dbReference type="PANTHER" id="PTHR40457">
    <property type="entry name" value="PHOSPHOLIPASE A1"/>
    <property type="match status" value="1"/>
</dbReference>
<evidence type="ECO:0000256" key="8">
    <source>
        <dbReference type="ARBA" id="ARBA00022729"/>
    </source>
</evidence>
<keyword evidence="10 15" id="KW-0106">Calcium</keyword>
<evidence type="ECO:0000256" key="15">
    <source>
        <dbReference type="RuleBase" id="RU366027"/>
    </source>
</evidence>
<gene>
    <name evidence="16" type="ORF">H9Q10_02335</name>
</gene>
<dbReference type="PANTHER" id="PTHR40457:SF1">
    <property type="entry name" value="PHOSPHOLIPASE A1"/>
    <property type="match status" value="1"/>
</dbReference>
<dbReference type="Gene3D" id="2.40.230.10">
    <property type="entry name" value="Phospholipase A1"/>
    <property type="match status" value="1"/>
</dbReference>
<evidence type="ECO:0000256" key="9">
    <source>
        <dbReference type="ARBA" id="ARBA00022801"/>
    </source>
</evidence>
<comment type="catalytic activity">
    <reaction evidence="2 15">
        <text>a 1,2-diacyl-sn-glycero-3-phosphocholine + H2O = a 1-acyl-sn-glycero-3-phosphocholine + a fatty acid + H(+)</text>
        <dbReference type="Rhea" id="RHEA:15801"/>
        <dbReference type="ChEBI" id="CHEBI:15377"/>
        <dbReference type="ChEBI" id="CHEBI:15378"/>
        <dbReference type="ChEBI" id="CHEBI:28868"/>
        <dbReference type="ChEBI" id="CHEBI:57643"/>
        <dbReference type="ChEBI" id="CHEBI:58168"/>
        <dbReference type="EC" id="3.1.1.4"/>
    </reaction>
</comment>
<keyword evidence="6" id="KW-0812">Transmembrane</keyword>
<evidence type="ECO:0000256" key="5">
    <source>
        <dbReference type="ARBA" id="ARBA00022452"/>
    </source>
</evidence>
<evidence type="ECO:0000256" key="10">
    <source>
        <dbReference type="ARBA" id="ARBA00022837"/>
    </source>
</evidence>
<comment type="similarity">
    <text evidence="3 15">Belongs to the phospholipase A1 family.</text>
</comment>
<comment type="caution">
    <text evidence="16">The sequence shown here is derived from an EMBL/GenBank/DDBJ whole genome shotgun (WGS) entry which is preliminary data.</text>
</comment>
<evidence type="ECO:0000313" key="16">
    <source>
        <dbReference type="EMBL" id="MBH5328511.1"/>
    </source>
</evidence>
<protein>
    <recommendedName>
        <fullName evidence="15">Phospholipase A1</fullName>
        <ecNumber evidence="15">3.1.1.32</ecNumber>
        <ecNumber evidence="15">3.1.1.4</ecNumber>
    </recommendedName>
    <alternativeName>
        <fullName evidence="15">Phosphatidylcholine 1-acylhydrolase</fullName>
    </alternativeName>
</protein>
<dbReference type="InterPro" id="IPR003187">
    <property type="entry name" value="PLipase_A1"/>
</dbReference>
<evidence type="ECO:0000256" key="2">
    <source>
        <dbReference type="ARBA" id="ARBA00001604"/>
    </source>
</evidence>
<keyword evidence="13" id="KW-0472">Membrane</keyword>
<comment type="catalytic activity">
    <reaction evidence="1 15">
        <text>a 1,2-diacyl-sn-glycero-3-phosphocholine + H2O = a 2-acyl-sn-glycero-3-phosphocholine + a fatty acid + H(+)</text>
        <dbReference type="Rhea" id="RHEA:18689"/>
        <dbReference type="ChEBI" id="CHEBI:15377"/>
        <dbReference type="ChEBI" id="CHEBI:15378"/>
        <dbReference type="ChEBI" id="CHEBI:28868"/>
        <dbReference type="ChEBI" id="CHEBI:57643"/>
        <dbReference type="ChEBI" id="CHEBI:57875"/>
        <dbReference type="EC" id="3.1.1.32"/>
    </reaction>
</comment>
<evidence type="ECO:0000256" key="6">
    <source>
        <dbReference type="ARBA" id="ARBA00022692"/>
    </source>
</evidence>
<feature type="signal peptide" evidence="15">
    <location>
        <begin position="1"/>
        <end position="21"/>
    </location>
</feature>
<keyword evidence="14 15" id="KW-0998">Cell outer membrane</keyword>
<dbReference type="EC" id="3.1.1.32" evidence="15"/>
<comment type="cofactor">
    <cofactor evidence="15">
        <name>Ca(2+)</name>
        <dbReference type="ChEBI" id="CHEBI:29108"/>
    </cofactor>
    <text evidence="15">Binds 1 Ca(2+) ion per monomer. In the dimeric form the Ca(2+) is bound by different amino acids with binding of each Ca(2+) shared with ligands coming from each monomer. The Ca(2+) ion may have a role in catalysis.</text>
</comment>
<dbReference type="Proteomes" id="UP000768471">
    <property type="component" value="Unassembled WGS sequence"/>
</dbReference>
<evidence type="ECO:0000256" key="4">
    <source>
        <dbReference type="ARBA" id="ARBA00011702"/>
    </source>
</evidence>
<evidence type="ECO:0000256" key="13">
    <source>
        <dbReference type="ARBA" id="ARBA00023136"/>
    </source>
</evidence>
<dbReference type="EMBL" id="JACSGR010000002">
    <property type="protein sequence ID" value="MBH5328511.1"/>
    <property type="molecule type" value="Genomic_DNA"/>
</dbReference>
<proteinExistence type="inferred from homology"/>
<keyword evidence="12 15" id="KW-0443">Lipid metabolism</keyword>
<accession>A0ABS0N880</accession>
<dbReference type="PRINTS" id="PR01486">
    <property type="entry name" value="PHPHLIPASEA1"/>
</dbReference>
<evidence type="ECO:0000256" key="3">
    <source>
        <dbReference type="ARBA" id="ARBA00010525"/>
    </source>
</evidence>
<keyword evidence="7 15" id="KW-0479">Metal-binding</keyword>
<dbReference type="EC" id="3.1.1.4" evidence="15"/>
<comment type="function">
    <text evidence="15">Hydrolysis of phosphatidylcholine with phospholipase A2 (EC 3.1.1.4) and phospholipase A1 (EC 3.1.1.32) activities.</text>
</comment>
<dbReference type="RefSeq" id="WP_197902438.1">
    <property type="nucleotide sequence ID" value="NZ_JACSGR010000002.1"/>
</dbReference>
<organism evidence="16 17">
    <name type="scientific">Eikenella glucosivorans</name>
    <dbReference type="NCBI Taxonomy" id="2766967"/>
    <lineage>
        <taxon>Bacteria</taxon>
        <taxon>Pseudomonadati</taxon>
        <taxon>Pseudomonadota</taxon>
        <taxon>Betaproteobacteria</taxon>
        <taxon>Neisseriales</taxon>
        <taxon>Neisseriaceae</taxon>
        <taxon>Eikenella</taxon>
    </lineage>
</organism>
<feature type="chain" id="PRO_5044989211" description="Phospholipase A1" evidence="15">
    <location>
        <begin position="22"/>
        <end position="375"/>
    </location>
</feature>
<dbReference type="SUPFAM" id="SSF56931">
    <property type="entry name" value="Outer membrane phospholipase A (OMPLA)"/>
    <property type="match status" value="1"/>
</dbReference>
<keyword evidence="9 15" id="KW-0378">Hydrolase</keyword>
<dbReference type="CDD" id="cd00541">
    <property type="entry name" value="OMPLA"/>
    <property type="match status" value="1"/>
</dbReference>
<keyword evidence="8 15" id="KW-0732">Signal</keyword>
<comment type="subunit">
    <text evidence="4 15">Homodimer; dimerization is reversible, and the dimeric form is the active one.</text>
</comment>
<evidence type="ECO:0000256" key="14">
    <source>
        <dbReference type="ARBA" id="ARBA00023237"/>
    </source>
</evidence>
<evidence type="ECO:0000256" key="12">
    <source>
        <dbReference type="ARBA" id="ARBA00023098"/>
    </source>
</evidence>
<name>A0ABS0N880_9NEIS</name>
<evidence type="ECO:0000256" key="7">
    <source>
        <dbReference type="ARBA" id="ARBA00022723"/>
    </source>
</evidence>
<dbReference type="InterPro" id="IPR036541">
    <property type="entry name" value="PLipase_A1_sf"/>
</dbReference>
<keyword evidence="17" id="KW-1185">Reference proteome</keyword>
<evidence type="ECO:0000256" key="1">
    <source>
        <dbReference type="ARBA" id="ARBA00000111"/>
    </source>
</evidence>
<comment type="subcellular location">
    <subcellularLocation>
        <location evidence="15">Cell outer membrane</location>
        <topology evidence="15">Multi-pass membrane protein</topology>
    </subcellularLocation>
    <text evidence="15">One of the very few enzymes located there.</text>
</comment>